<organism evidence="2 3">
    <name type="scientific">Rhodobacter capsulatus</name>
    <name type="common">Rhodopseudomonas capsulata</name>
    <dbReference type="NCBI Taxonomy" id="1061"/>
    <lineage>
        <taxon>Bacteria</taxon>
        <taxon>Pseudomonadati</taxon>
        <taxon>Pseudomonadota</taxon>
        <taxon>Alphaproteobacteria</taxon>
        <taxon>Rhodobacterales</taxon>
        <taxon>Rhodobacter group</taxon>
        <taxon>Rhodobacter</taxon>
    </lineage>
</organism>
<evidence type="ECO:0000313" key="3">
    <source>
        <dbReference type="Proteomes" id="UP000183812"/>
    </source>
</evidence>
<evidence type="ECO:0000256" key="1">
    <source>
        <dbReference type="SAM" id="SignalP"/>
    </source>
</evidence>
<protein>
    <recommendedName>
        <fullName evidence="4">Lipoprotein</fullName>
    </recommendedName>
</protein>
<dbReference type="OrthoDB" id="7691123at2"/>
<accession>A0A1G7K1F8</accession>
<dbReference type="RefSeq" id="WP_074553997.1">
    <property type="nucleotide sequence ID" value="NZ_CP119563.1"/>
</dbReference>
<evidence type="ECO:0000313" key="2">
    <source>
        <dbReference type="EMBL" id="SDF30801.1"/>
    </source>
</evidence>
<dbReference type="Proteomes" id="UP000183812">
    <property type="component" value="Unassembled WGS sequence"/>
</dbReference>
<name>A0A1G7K1F8_RHOCA</name>
<feature type="signal peptide" evidence="1">
    <location>
        <begin position="1"/>
        <end position="31"/>
    </location>
</feature>
<dbReference type="EMBL" id="FNAY01000009">
    <property type="protein sequence ID" value="SDF30801.1"/>
    <property type="molecule type" value="Genomic_DNA"/>
</dbReference>
<reference evidence="2 3" key="1">
    <citation type="submission" date="2016-10" db="EMBL/GenBank/DDBJ databases">
        <authorList>
            <person name="de Groot N.N."/>
        </authorList>
    </citation>
    <scope>NUCLEOTIDE SEQUENCE [LARGE SCALE GENOMIC DNA]</scope>
    <source>
        <strain evidence="3">DSM 938 / 37b4</strain>
    </source>
</reference>
<sequence length="158" mass="16969">MATGSGSFHRITTGGAATVAALACACLPALAEAPDYSLRASGYIPDLSRHLRLSEGVRGARVEYFGQVMTGGQHCEKNAKGLEECISWDGFTSAFEVEYEGVTETDERALKKGVLLVVDVVCPSSRAISRDPAEVRRLAAGVYRLDLACPRVNERKGY</sequence>
<keyword evidence="1" id="KW-0732">Signal</keyword>
<evidence type="ECO:0008006" key="4">
    <source>
        <dbReference type="Google" id="ProtNLM"/>
    </source>
</evidence>
<proteinExistence type="predicted"/>
<feature type="chain" id="PRO_5010346804" description="Lipoprotein" evidence="1">
    <location>
        <begin position="32"/>
        <end position="158"/>
    </location>
</feature>
<gene>
    <name evidence="2" type="ORF">SAMN04244550_02026</name>
</gene>
<dbReference type="AlphaFoldDB" id="A0A1G7K1F8"/>